<evidence type="ECO:0000313" key="1">
    <source>
        <dbReference type="EMBL" id="KAF7337201.1"/>
    </source>
</evidence>
<accession>A0A8H6XAW8</accession>
<dbReference type="AlphaFoldDB" id="A0A8H6XAW8"/>
<comment type="caution">
    <text evidence="1">The sequence shown here is derived from an EMBL/GenBank/DDBJ whole genome shotgun (WGS) entry which is preliminary data.</text>
</comment>
<keyword evidence="2" id="KW-1185">Reference proteome</keyword>
<proteinExistence type="predicted"/>
<dbReference type="EMBL" id="JACAZH010000035">
    <property type="protein sequence ID" value="KAF7337201.1"/>
    <property type="molecule type" value="Genomic_DNA"/>
</dbReference>
<gene>
    <name evidence="1" type="ORF">MSAN_02272400</name>
</gene>
<dbReference type="Proteomes" id="UP000623467">
    <property type="component" value="Unassembled WGS sequence"/>
</dbReference>
<reference evidence="1" key="1">
    <citation type="submission" date="2020-05" db="EMBL/GenBank/DDBJ databases">
        <title>Mycena genomes resolve the evolution of fungal bioluminescence.</title>
        <authorList>
            <person name="Tsai I.J."/>
        </authorList>
    </citation>
    <scope>NUCLEOTIDE SEQUENCE</scope>
    <source>
        <strain evidence="1">160909Yilan</strain>
    </source>
</reference>
<protein>
    <recommendedName>
        <fullName evidence="3">Protein kinase domain-containing protein</fullName>
    </recommendedName>
</protein>
<name>A0A8H6XAW8_9AGAR</name>
<evidence type="ECO:0000313" key="2">
    <source>
        <dbReference type="Proteomes" id="UP000623467"/>
    </source>
</evidence>
<evidence type="ECO:0008006" key="3">
    <source>
        <dbReference type="Google" id="ProtNLM"/>
    </source>
</evidence>
<sequence>MDPQADSEAEFIVVSTPDCTESAQYSAAALPQVGGFTRNAKLFVNSFRSLPSFLGGTRVTEPQTSEAGRTYTRKHSETIGMQAVDRLVTNYNYYISGGVGGSGGGARDHGTGGGGGTGHGPTVYIGETSRETLSPFRTIHLGDLDLVKEIRLSERSSVVHRPSREAGVRRMYQANLVIRESDRKVTVAMYQGKGAEEEWRRDRTAYESIRHPNILQLYGLVTTTNLCAMVFHDELIPYTQFWRRFEHSPILTTYIMGYCSTEWWEAVVYHSSVYPRAQPERLFYHELPLWIRPATGQLCIDLGPGQERDMNVLLDTTPRAQDSILRILRLENISLDDPNAEALVITSLDKNKYHELCSTDPTARYRWLSIPSRLPIPCWPTLSQLDSNRRALRMLTKPLDFHPEVELAWDTDRVREYKVFPNAWTRYDARQAYNLDLYLSVHTLDRDSLKFWLAQAVHIFSQLQTTSDNFNDYILLTKVTFRLQCLPNPSNSLKPDGYLFVCPPEDFRTGKNSLKWSDCPAYWSLDPSGTVRLSLEDAKSLGFPIIHIGTVSSGYSWDERVYQGLRKFHAGKGFDPNSQEVAKHAGYPLFELSTEDVPPLEYVEERLWCDLERPARCQALGHYL</sequence>
<organism evidence="1 2">
    <name type="scientific">Mycena sanguinolenta</name>
    <dbReference type="NCBI Taxonomy" id="230812"/>
    <lineage>
        <taxon>Eukaryota</taxon>
        <taxon>Fungi</taxon>
        <taxon>Dikarya</taxon>
        <taxon>Basidiomycota</taxon>
        <taxon>Agaricomycotina</taxon>
        <taxon>Agaricomycetes</taxon>
        <taxon>Agaricomycetidae</taxon>
        <taxon>Agaricales</taxon>
        <taxon>Marasmiineae</taxon>
        <taxon>Mycenaceae</taxon>
        <taxon>Mycena</taxon>
    </lineage>
</organism>